<accession>A0A9X3PJI4</accession>
<reference evidence="3 5" key="2">
    <citation type="submission" date="2023-07" db="EMBL/GenBank/DDBJ databases">
        <title>Sequencing the genomes of 1000 actinobacteria strains.</title>
        <authorList>
            <person name="Klenk H.-P."/>
        </authorList>
    </citation>
    <scope>NUCLEOTIDE SEQUENCE [LARGE SCALE GENOMIC DNA]</scope>
    <source>
        <strain evidence="3 5">DSM 44724</strain>
    </source>
</reference>
<proteinExistence type="predicted"/>
<dbReference type="EMBL" id="JAVDYD010000001">
    <property type="protein sequence ID" value="MDR7340851.1"/>
    <property type="molecule type" value="Genomic_DNA"/>
</dbReference>
<evidence type="ECO:0000313" key="2">
    <source>
        <dbReference type="EMBL" id="MDA1385992.1"/>
    </source>
</evidence>
<feature type="chain" id="PRO_5040923197" description="Secreted protein" evidence="1">
    <location>
        <begin position="30"/>
        <end position="153"/>
    </location>
</feature>
<reference evidence="2" key="1">
    <citation type="submission" date="2022-12" db="EMBL/GenBank/DDBJ databases">
        <title>Gycomyces niveus sp.nov., a novel actinomycete isolated from soil in Shouguang.</title>
        <authorList>
            <person name="Yang X."/>
        </authorList>
    </citation>
    <scope>NUCLEOTIDE SEQUENCE</scope>
    <source>
        <strain evidence="2">DSM 44724</strain>
    </source>
</reference>
<dbReference type="EMBL" id="JAPZVQ010000007">
    <property type="protein sequence ID" value="MDA1385992.1"/>
    <property type="molecule type" value="Genomic_DNA"/>
</dbReference>
<dbReference type="AlphaFoldDB" id="A0A9X3PJI4"/>
<dbReference type="Proteomes" id="UP001145799">
    <property type="component" value="Unassembled WGS sequence"/>
</dbReference>
<keyword evidence="5" id="KW-1185">Reference proteome</keyword>
<evidence type="ECO:0000313" key="4">
    <source>
        <dbReference type="Proteomes" id="UP001145799"/>
    </source>
</evidence>
<evidence type="ECO:0008006" key="6">
    <source>
        <dbReference type="Google" id="ProtNLM"/>
    </source>
</evidence>
<dbReference type="RefSeq" id="WP_270122457.1">
    <property type="nucleotide sequence ID" value="NZ_BAAAOM010000001.1"/>
</dbReference>
<evidence type="ECO:0000313" key="3">
    <source>
        <dbReference type="EMBL" id="MDR7340851.1"/>
    </source>
</evidence>
<sequence length="153" mass="16360">MKFRRALIGALVTLLAVIGATAVASPASAAPSLCNAAGYPSGREVHIDNANNGGGAFVSAVLCWKSRGNGYYDTFVSWTVTDNKANDAGATIRMEWTGTDGDTHYDVPPASQRAWSAWDTADGEWTRSNIKNLYVRACLTNTNSEAHHCGTKY</sequence>
<feature type="signal peptide" evidence="1">
    <location>
        <begin position="1"/>
        <end position="29"/>
    </location>
</feature>
<protein>
    <recommendedName>
        <fullName evidence="6">Secreted protein</fullName>
    </recommendedName>
</protein>
<evidence type="ECO:0000256" key="1">
    <source>
        <dbReference type="SAM" id="SignalP"/>
    </source>
</evidence>
<dbReference type="Proteomes" id="UP001183604">
    <property type="component" value="Unassembled WGS sequence"/>
</dbReference>
<keyword evidence="1" id="KW-0732">Signal</keyword>
<evidence type="ECO:0000313" key="5">
    <source>
        <dbReference type="Proteomes" id="UP001183604"/>
    </source>
</evidence>
<gene>
    <name evidence="3" type="ORF">J2S69_004570</name>
    <name evidence="2" type="ORF">O2L01_13445</name>
</gene>
<comment type="caution">
    <text evidence="2">The sequence shown here is derived from an EMBL/GenBank/DDBJ whole genome shotgun (WGS) entry which is preliminary data.</text>
</comment>
<organism evidence="2 4">
    <name type="scientific">Glycomyces lechevalierae</name>
    <dbReference type="NCBI Taxonomy" id="256034"/>
    <lineage>
        <taxon>Bacteria</taxon>
        <taxon>Bacillati</taxon>
        <taxon>Actinomycetota</taxon>
        <taxon>Actinomycetes</taxon>
        <taxon>Glycomycetales</taxon>
        <taxon>Glycomycetaceae</taxon>
        <taxon>Glycomyces</taxon>
    </lineage>
</organism>
<name>A0A9X3PJI4_9ACTN</name>